<proteinExistence type="predicted"/>
<dbReference type="GO" id="GO:0003700">
    <property type="term" value="F:DNA-binding transcription factor activity"/>
    <property type="evidence" value="ECO:0007669"/>
    <property type="project" value="TreeGrafter"/>
</dbReference>
<dbReference type="GO" id="GO:0005829">
    <property type="term" value="C:cytosol"/>
    <property type="evidence" value="ECO:0007669"/>
    <property type="project" value="TreeGrafter"/>
</dbReference>
<dbReference type="InterPro" id="IPR036390">
    <property type="entry name" value="WH_DNA-bd_sf"/>
</dbReference>
<sequence>MNSEFTIAVHSLVYLAYLPERMASSECIADTVQTNPARVRKVMGCLRRGGFVETREGTRGGYRLTIDPATVTLGEIYRVMAQGSLMPNWCSGDPDSDCVVGSNMQEVMNGIFCSAEKHLEAYFSQITIANVLGQVHECQDC</sequence>
<dbReference type="SUPFAM" id="SSF46785">
    <property type="entry name" value="Winged helix' DNA-binding domain"/>
    <property type="match status" value="1"/>
</dbReference>
<protein>
    <submittedName>
        <fullName evidence="1">Transcriptional regulator</fullName>
    </submittedName>
</protein>
<organism evidence="1 2">
    <name type="scientific">Paenibacillus abyssi</name>
    <dbReference type="NCBI Taxonomy" id="1340531"/>
    <lineage>
        <taxon>Bacteria</taxon>
        <taxon>Bacillati</taxon>
        <taxon>Bacillota</taxon>
        <taxon>Bacilli</taxon>
        <taxon>Bacillales</taxon>
        <taxon>Paenibacillaceae</taxon>
        <taxon>Paenibacillus</taxon>
    </lineage>
</organism>
<keyword evidence="2" id="KW-1185">Reference proteome</keyword>
<dbReference type="Gene3D" id="1.10.10.10">
    <property type="entry name" value="Winged helix-like DNA-binding domain superfamily/Winged helix DNA-binding domain"/>
    <property type="match status" value="1"/>
</dbReference>
<evidence type="ECO:0000313" key="2">
    <source>
        <dbReference type="Proteomes" id="UP000644756"/>
    </source>
</evidence>
<dbReference type="PROSITE" id="PS51197">
    <property type="entry name" value="HTH_RRF2_2"/>
    <property type="match status" value="1"/>
</dbReference>
<dbReference type="PANTHER" id="PTHR33221">
    <property type="entry name" value="WINGED HELIX-TURN-HELIX TRANSCRIPTIONAL REGULATOR, RRF2 FAMILY"/>
    <property type="match status" value="1"/>
</dbReference>
<comment type="caution">
    <text evidence="1">The sequence shown here is derived from an EMBL/GenBank/DDBJ whole genome shotgun (WGS) entry which is preliminary data.</text>
</comment>
<evidence type="ECO:0000313" key="1">
    <source>
        <dbReference type="EMBL" id="GGF92072.1"/>
    </source>
</evidence>
<gene>
    <name evidence="1" type="ORF">GCM10010916_06780</name>
</gene>
<reference evidence="1" key="2">
    <citation type="submission" date="2020-09" db="EMBL/GenBank/DDBJ databases">
        <authorList>
            <person name="Sun Q."/>
            <person name="Zhou Y."/>
        </authorList>
    </citation>
    <scope>NUCLEOTIDE SEQUENCE</scope>
    <source>
        <strain evidence="1">CGMCC 1.12987</strain>
    </source>
</reference>
<dbReference type="EMBL" id="BMGR01000002">
    <property type="protein sequence ID" value="GGF92072.1"/>
    <property type="molecule type" value="Genomic_DNA"/>
</dbReference>
<dbReference type="RefSeq" id="WP_188529020.1">
    <property type="nucleotide sequence ID" value="NZ_BMGR01000002.1"/>
</dbReference>
<dbReference type="InterPro" id="IPR036388">
    <property type="entry name" value="WH-like_DNA-bd_sf"/>
</dbReference>
<dbReference type="Proteomes" id="UP000644756">
    <property type="component" value="Unassembled WGS sequence"/>
</dbReference>
<dbReference type="AlphaFoldDB" id="A0A917FMZ8"/>
<accession>A0A917FMZ8</accession>
<reference evidence="1" key="1">
    <citation type="journal article" date="2014" name="Int. J. Syst. Evol. Microbiol.">
        <title>Complete genome sequence of Corynebacterium casei LMG S-19264T (=DSM 44701T), isolated from a smear-ripened cheese.</title>
        <authorList>
            <consortium name="US DOE Joint Genome Institute (JGI-PGF)"/>
            <person name="Walter F."/>
            <person name="Albersmeier A."/>
            <person name="Kalinowski J."/>
            <person name="Ruckert C."/>
        </authorList>
    </citation>
    <scope>NUCLEOTIDE SEQUENCE</scope>
    <source>
        <strain evidence="1">CGMCC 1.12987</strain>
    </source>
</reference>
<dbReference type="InterPro" id="IPR000944">
    <property type="entry name" value="Tscrpt_reg_Rrf2"/>
</dbReference>
<dbReference type="Pfam" id="PF02082">
    <property type="entry name" value="Rrf2"/>
    <property type="match status" value="1"/>
</dbReference>
<name>A0A917FMZ8_9BACL</name>
<dbReference type="PANTHER" id="PTHR33221:SF15">
    <property type="entry name" value="HTH-TYPE TRANSCRIPTIONAL REGULATOR YWGB-RELATED"/>
    <property type="match status" value="1"/>
</dbReference>